<dbReference type="Pfam" id="PF07995">
    <property type="entry name" value="GSDH"/>
    <property type="match status" value="1"/>
</dbReference>
<dbReference type="InterPro" id="IPR011041">
    <property type="entry name" value="Quinoprot_gluc/sorb_DH_b-prop"/>
</dbReference>
<reference evidence="3" key="1">
    <citation type="journal article" date="2019" name="Int. J. Syst. Evol. Microbiol.">
        <title>The Global Catalogue of Microorganisms (GCM) 10K type strain sequencing project: providing services to taxonomists for standard genome sequencing and annotation.</title>
        <authorList>
            <consortium name="The Broad Institute Genomics Platform"/>
            <consortium name="The Broad Institute Genome Sequencing Center for Infectious Disease"/>
            <person name="Wu L."/>
            <person name="Ma J."/>
        </authorList>
    </citation>
    <scope>NUCLEOTIDE SEQUENCE [LARGE SCALE GENOMIC DNA]</scope>
    <source>
        <strain evidence="3">KCTC 23984</strain>
    </source>
</reference>
<dbReference type="Gene3D" id="2.120.10.30">
    <property type="entry name" value="TolB, C-terminal domain"/>
    <property type="match status" value="1"/>
</dbReference>
<proteinExistence type="predicted"/>
<dbReference type="EMBL" id="JBHUOX010000059">
    <property type="protein sequence ID" value="MFD3003968.1"/>
    <property type="molecule type" value="Genomic_DNA"/>
</dbReference>
<dbReference type="SUPFAM" id="SSF50952">
    <property type="entry name" value="Soluble quinoprotein glucose dehydrogenase"/>
    <property type="match status" value="1"/>
</dbReference>
<comment type="caution">
    <text evidence="2">The sequence shown here is derived from an EMBL/GenBank/DDBJ whole genome shotgun (WGS) entry which is preliminary data.</text>
</comment>
<evidence type="ECO:0000259" key="1">
    <source>
        <dbReference type="Pfam" id="PF07995"/>
    </source>
</evidence>
<sequence>MKNFTSLNLKNENTALRHAQRLGTRLFLFLAILAFATGCEEFDDFFGDKDKQGDKKASLKLMAEGLTSPVMLTEAPDGSGMLFVLEQPGVIRIIKDGELQAEPFLDITDKVIDLRQEYDERGLLGIAFHPQYASNGRFFLYYSVPLWPEAPDDWDHTNVVAEYRVSGDPMKADKASERIILHQNHPYSNHNGGTIAFGPVDNYLYISIGDGGNRDDQGMGHVDDWYERNPGGNGQDIYQNFMGDILRIDVDGGSPYGIPADNPFVGKDGMDETYAFGFRNPYRFSFDKGGSHALYSQDAGQGMREEINLVSKGGNYGWNVMEGTLCFNAEDPLHPFESCPDVDVRGIPLTLPVIQFKTIQHGHGDGHGDGGGGDGSGHHGGGEGVGLVIVGGYVYRGNELPMWDGRYIFGTWSTSHEVPNGKVFIAEPRLGEVLEDFDEVKFANTPNGQLNSFLLGFGQDSEGEVYVLTSDTQGPFGKTGKVYKID</sequence>
<dbReference type="InterPro" id="IPR012938">
    <property type="entry name" value="Glc/Sorbosone_DH"/>
</dbReference>
<keyword evidence="3" id="KW-1185">Reference proteome</keyword>
<dbReference type="PANTHER" id="PTHR19328">
    <property type="entry name" value="HEDGEHOG-INTERACTING PROTEIN"/>
    <property type="match status" value="1"/>
</dbReference>
<protein>
    <submittedName>
        <fullName evidence="2">PQQ-dependent sugar dehydrogenase</fullName>
    </submittedName>
</protein>
<organism evidence="2 3">
    <name type="scientific">Pontibacter toksunensis</name>
    <dbReference type="NCBI Taxonomy" id="1332631"/>
    <lineage>
        <taxon>Bacteria</taxon>
        <taxon>Pseudomonadati</taxon>
        <taxon>Bacteroidota</taxon>
        <taxon>Cytophagia</taxon>
        <taxon>Cytophagales</taxon>
        <taxon>Hymenobacteraceae</taxon>
        <taxon>Pontibacter</taxon>
    </lineage>
</organism>
<accession>A0ABW6C1W7</accession>
<dbReference type="RefSeq" id="WP_377492382.1">
    <property type="nucleotide sequence ID" value="NZ_JBHUOX010000059.1"/>
</dbReference>
<name>A0ABW6C1W7_9BACT</name>
<dbReference type="InterPro" id="IPR011042">
    <property type="entry name" value="6-blade_b-propeller_TolB-like"/>
</dbReference>
<gene>
    <name evidence="2" type="ORF">ACFS7Z_26670</name>
</gene>
<evidence type="ECO:0000313" key="2">
    <source>
        <dbReference type="EMBL" id="MFD3003968.1"/>
    </source>
</evidence>
<evidence type="ECO:0000313" key="3">
    <source>
        <dbReference type="Proteomes" id="UP001597641"/>
    </source>
</evidence>
<feature type="domain" description="Glucose/Sorbosone dehydrogenase" evidence="1">
    <location>
        <begin position="67"/>
        <end position="323"/>
    </location>
</feature>
<dbReference type="Proteomes" id="UP001597641">
    <property type="component" value="Unassembled WGS sequence"/>
</dbReference>
<dbReference type="PANTHER" id="PTHR19328:SF75">
    <property type="entry name" value="ALDOSE SUGAR DEHYDROGENASE YLII"/>
    <property type="match status" value="1"/>
</dbReference>